<dbReference type="SUPFAM" id="SSF52058">
    <property type="entry name" value="L domain-like"/>
    <property type="match status" value="1"/>
</dbReference>
<evidence type="ECO:0000313" key="27">
    <source>
        <dbReference type="EMBL" id="ESR55632.1"/>
    </source>
</evidence>
<dbReference type="Pfam" id="PF13855">
    <property type="entry name" value="LRR_8"/>
    <property type="match status" value="2"/>
</dbReference>
<dbReference type="GO" id="GO:0004674">
    <property type="term" value="F:protein serine/threonine kinase activity"/>
    <property type="evidence" value="ECO:0007669"/>
    <property type="project" value="UniProtKB-KW"/>
</dbReference>
<keyword evidence="9" id="KW-0433">Leucine-rich repeat</keyword>
<dbReference type="PROSITE" id="PS00107">
    <property type="entry name" value="PROTEIN_KINASE_ATP"/>
    <property type="match status" value="1"/>
</dbReference>
<dbReference type="Gene3D" id="3.30.200.20">
    <property type="entry name" value="Phosphorylase Kinase, domain 1"/>
    <property type="match status" value="1"/>
</dbReference>
<dbReference type="InterPro" id="IPR008271">
    <property type="entry name" value="Ser/Thr_kinase_AS"/>
</dbReference>
<keyword evidence="16 23" id="KW-0067">ATP-binding</keyword>
<sequence length="877" mass="97315">MRLLFFSVPMLFLQYCFMVSLTMATVKNLTTDQSVLLEFKDNVADPRSVLTNNWSILYPVCSWIGISCVTCHQRITALNISYMGLQGTIPPHLGNLSFLVYLDASYNSFHGHLPNELTRLHRLRYINFNYNELSGSFPPWIGVLSKLQTLGLRDNSFRGLIPNSLFNLSKLEKLDLGLNTVDGSIPSKIGNLSKLTLLNLVGNNLQGEIPKEIGNLQKLDSLVLQSNNLSGPIPPTFFNISAVTLINLLDNQLSGHLPSTIGHSLPNLELLGLSTNNFVGIIPNSITNASQLIGLDLSDNSFSGPIPKTFGNLRFLRLLNLWKNYLKRESSAAEWSFLSSLTHCRNLRYLALASNPLGGILPSSIGNFSASLQNFYANYCKLKGNIPQEIGNLSGLILQGVSLSDNDLQGSIPYDLCHLKRLNFLSLSKNKLSGPMPSCLANMISLRYLYFDSNKLNSGIPSSLWSLEYILKINLSSNSLNGSRLSNIQNLKVLIYLDLSRNQLSGVIPTTIGGLKDLVTLSLAGNQFQGPILGSFSSLKSLESLDLSGNNLSGKIPKSLEALSHLQTLNMSHNRLEGEIPTNGPFKIFSAQSFFGNYALCAMVIIFIVRRRNKRSTKNANQEVLVPLATWRRTSYLDIQRATNGFDECNLLGKGSFGSVYKATLSDGTNVAIKVFHLQLERAFKSFDSECEILRNVRHRNLIKIISTCCNIDFKALVLEFMPNGSLEKWLYSHNYFLDILERLNIMIDVGLALEYLHHGHSLAPVVHCDLKPSNVLLDENMVAHVSDFGISKLLGEGDGSMTQTMTMAKIGYMALEYGSNGIVSIKCDVYSYGVLLMETFTKKKPTNEMFTGKMNLRNWVSESLPDRLTEVVDTNL</sequence>
<dbReference type="SUPFAM" id="SSF56112">
    <property type="entry name" value="Protein kinase-like (PK-like)"/>
    <property type="match status" value="1"/>
</dbReference>
<evidence type="ECO:0000256" key="12">
    <source>
        <dbReference type="ARBA" id="ARBA00022729"/>
    </source>
</evidence>
<dbReference type="Pfam" id="PF00560">
    <property type="entry name" value="LRR_1"/>
    <property type="match status" value="4"/>
</dbReference>
<dbReference type="InterPro" id="IPR032675">
    <property type="entry name" value="LRR_dom_sf"/>
</dbReference>
<comment type="catalytic activity">
    <reaction evidence="22">
        <text>L-seryl-[protein] + ATP = O-phospho-L-seryl-[protein] + ADP + H(+)</text>
        <dbReference type="Rhea" id="RHEA:17989"/>
        <dbReference type="Rhea" id="RHEA-COMP:9863"/>
        <dbReference type="Rhea" id="RHEA-COMP:11604"/>
        <dbReference type="ChEBI" id="CHEBI:15378"/>
        <dbReference type="ChEBI" id="CHEBI:29999"/>
        <dbReference type="ChEBI" id="CHEBI:30616"/>
        <dbReference type="ChEBI" id="CHEBI:83421"/>
        <dbReference type="ChEBI" id="CHEBI:456216"/>
        <dbReference type="EC" id="2.7.11.1"/>
    </reaction>
</comment>
<evidence type="ECO:0000256" key="7">
    <source>
        <dbReference type="ARBA" id="ARBA00022527"/>
    </source>
</evidence>
<evidence type="ECO:0000256" key="25">
    <source>
        <dbReference type="SAM" id="SignalP"/>
    </source>
</evidence>
<keyword evidence="11 24" id="KW-0812">Transmembrane</keyword>
<keyword evidence="18 24" id="KW-0472">Membrane</keyword>
<keyword evidence="7" id="KW-0723">Serine/threonine-protein kinase</keyword>
<dbReference type="FunFam" id="3.80.10.10:FF:000383">
    <property type="entry name" value="Leucine-rich repeat receptor protein kinase EMS1"/>
    <property type="match status" value="1"/>
</dbReference>
<keyword evidence="13" id="KW-0677">Repeat</keyword>
<evidence type="ECO:0000256" key="8">
    <source>
        <dbReference type="ARBA" id="ARBA00022553"/>
    </source>
</evidence>
<evidence type="ECO:0000256" key="11">
    <source>
        <dbReference type="ARBA" id="ARBA00022692"/>
    </source>
</evidence>
<evidence type="ECO:0000256" key="13">
    <source>
        <dbReference type="ARBA" id="ARBA00022737"/>
    </source>
</evidence>
<dbReference type="PANTHER" id="PTHR27008:SF585">
    <property type="entry name" value="PROTEIN KINASE DOMAIN-CONTAINING PROTEIN"/>
    <property type="match status" value="1"/>
</dbReference>
<dbReference type="Gene3D" id="1.10.510.10">
    <property type="entry name" value="Transferase(Phosphotransferase) domain 1"/>
    <property type="match status" value="1"/>
</dbReference>
<dbReference type="InterPro" id="IPR011009">
    <property type="entry name" value="Kinase-like_dom_sf"/>
</dbReference>
<comment type="similarity">
    <text evidence="4">Belongs to the RLP family.</text>
</comment>
<dbReference type="InterPro" id="IPR055414">
    <property type="entry name" value="LRR_R13L4/SHOC2-like"/>
</dbReference>
<evidence type="ECO:0000256" key="3">
    <source>
        <dbReference type="ARBA" id="ARBA00008684"/>
    </source>
</evidence>
<dbReference type="EMBL" id="KI536661">
    <property type="protein sequence ID" value="ESR55632.1"/>
    <property type="molecule type" value="Genomic_DNA"/>
</dbReference>
<evidence type="ECO:0000256" key="6">
    <source>
        <dbReference type="ARBA" id="ARBA00022475"/>
    </source>
</evidence>
<feature type="non-terminal residue" evidence="27">
    <location>
        <position position="877"/>
    </location>
</feature>
<dbReference type="InterPro" id="IPR051809">
    <property type="entry name" value="Plant_receptor-like_S/T_kinase"/>
</dbReference>
<dbReference type="GO" id="GO:0005524">
    <property type="term" value="F:ATP binding"/>
    <property type="evidence" value="ECO:0007669"/>
    <property type="project" value="UniProtKB-UniRule"/>
</dbReference>
<dbReference type="InterPro" id="IPR000719">
    <property type="entry name" value="Prot_kinase_dom"/>
</dbReference>
<evidence type="ECO:0000313" key="28">
    <source>
        <dbReference type="Proteomes" id="UP000030687"/>
    </source>
</evidence>
<evidence type="ECO:0000256" key="22">
    <source>
        <dbReference type="ARBA" id="ARBA00048679"/>
    </source>
</evidence>
<evidence type="ECO:0000256" key="9">
    <source>
        <dbReference type="ARBA" id="ARBA00022614"/>
    </source>
</evidence>
<feature type="transmembrane region" description="Helical" evidence="24">
    <location>
        <begin position="589"/>
        <end position="609"/>
    </location>
</feature>
<comment type="similarity">
    <text evidence="3">Belongs to the protein kinase superfamily. Ser/Thr protein kinase family.</text>
</comment>
<evidence type="ECO:0000256" key="20">
    <source>
        <dbReference type="ARBA" id="ARBA00023180"/>
    </source>
</evidence>
<dbReference type="InterPro" id="IPR017441">
    <property type="entry name" value="Protein_kinase_ATP_BS"/>
</dbReference>
<keyword evidence="10" id="KW-0808">Transferase</keyword>
<evidence type="ECO:0000256" key="5">
    <source>
        <dbReference type="ARBA" id="ARBA00012513"/>
    </source>
</evidence>
<keyword evidence="15" id="KW-0418">Kinase</keyword>
<dbReference type="SMART" id="SM00220">
    <property type="entry name" value="S_TKc"/>
    <property type="match status" value="1"/>
</dbReference>
<dbReference type="Pfam" id="PF07714">
    <property type="entry name" value="PK_Tyr_Ser-Thr"/>
    <property type="match status" value="1"/>
</dbReference>
<evidence type="ECO:0000256" key="16">
    <source>
        <dbReference type="ARBA" id="ARBA00022840"/>
    </source>
</evidence>
<dbReference type="eggNOG" id="ENOG502RRGN">
    <property type="taxonomic scope" value="Eukaryota"/>
</dbReference>
<dbReference type="Pfam" id="PF23598">
    <property type="entry name" value="LRR_14"/>
    <property type="match status" value="1"/>
</dbReference>
<feature type="signal peptide" evidence="25">
    <location>
        <begin position="1"/>
        <end position="24"/>
    </location>
</feature>
<dbReference type="Proteomes" id="UP000030687">
    <property type="component" value="Unassembled WGS sequence"/>
</dbReference>
<comment type="catalytic activity">
    <reaction evidence="21">
        <text>L-threonyl-[protein] + ATP = O-phospho-L-threonyl-[protein] + ADP + H(+)</text>
        <dbReference type="Rhea" id="RHEA:46608"/>
        <dbReference type="Rhea" id="RHEA-COMP:11060"/>
        <dbReference type="Rhea" id="RHEA-COMP:11605"/>
        <dbReference type="ChEBI" id="CHEBI:15378"/>
        <dbReference type="ChEBI" id="CHEBI:30013"/>
        <dbReference type="ChEBI" id="CHEBI:30616"/>
        <dbReference type="ChEBI" id="CHEBI:61977"/>
        <dbReference type="ChEBI" id="CHEBI:456216"/>
        <dbReference type="EC" id="2.7.11.1"/>
    </reaction>
</comment>
<dbReference type="SMART" id="SM00369">
    <property type="entry name" value="LRR_TYP"/>
    <property type="match status" value="8"/>
</dbReference>
<evidence type="ECO:0000256" key="15">
    <source>
        <dbReference type="ARBA" id="ARBA00022777"/>
    </source>
</evidence>
<organism evidence="27 28">
    <name type="scientific">Citrus clementina</name>
    <name type="common">Clementine</name>
    <name type="synonym">Citrus deliciosa x Citrus sinensis</name>
    <dbReference type="NCBI Taxonomy" id="85681"/>
    <lineage>
        <taxon>Eukaryota</taxon>
        <taxon>Viridiplantae</taxon>
        <taxon>Streptophyta</taxon>
        <taxon>Embryophyta</taxon>
        <taxon>Tracheophyta</taxon>
        <taxon>Spermatophyta</taxon>
        <taxon>Magnoliopsida</taxon>
        <taxon>eudicotyledons</taxon>
        <taxon>Gunneridae</taxon>
        <taxon>Pentapetalae</taxon>
        <taxon>rosids</taxon>
        <taxon>malvids</taxon>
        <taxon>Sapindales</taxon>
        <taxon>Rutaceae</taxon>
        <taxon>Aurantioideae</taxon>
        <taxon>Citrus</taxon>
    </lineage>
</organism>
<keyword evidence="12 25" id="KW-0732">Signal</keyword>
<dbReference type="Gene3D" id="3.80.10.10">
    <property type="entry name" value="Ribonuclease Inhibitor"/>
    <property type="match status" value="3"/>
</dbReference>
<dbReference type="PROSITE" id="PS00108">
    <property type="entry name" value="PROTEIN_KINASE_ST"/>
    <property type="match status" value="1"/>
</dbReference>
<keyword evidence="17 24" id="KW-1133">Transmembrane helix</keyword>
<evidence type="ECO:0000256" key="23">
    <source>
        <dbReference type="PROSITE-ProRule" id="PRU10141"/>
    </source>
</evidence>
<evidence type="ECO:0000256" key="21">
    <source>
        <dbReference type="ARBA" id="ARBA00047899"/>
    </source>
</evidence>
<dbReference type="Gramene" id="ESR55632">
    <property type="protein sequence ID" value="ESR55632"/>
    <property type="gene ID" value="CICLE_v10023311mg"/>
</dbReference>
<accession>V4TQF3</accession>
<keyword evidence="19" id="KW-0675">Receptor</keyword>
<proteinExistence type="inferred from homology"/>
<dbReference type="Pfam" id="PF08263">
    <property type="entry name" value="LRRNT_2"/>
    <property type="match status" value="1"/>
</dbReference>
<evidence type="ECO:0000256" key="1">
    <source>
        <dbReference type="ARBA" id="ARBA00004162"/>
    </source>
</evidence>
<evidence type="ECO:0000256" key="17">
    <source>
        <dbReference type="ARBA" id="ARBA00022989"/>
    </source>
</evidence>
<dbReference type="InterPro" id="IPR001611">
    <property type="entry name" value="Leu-rich_rpt"/>
</dbReference>
<dbReference type="PROSITE" id="PS50011">
    <property type="entry name" value="PROTEIN_KINASE_DOM"/>
    <property type="match status" value="1"/>
</dbReference>
<evidence type="ECO:0000256" key="24">
    <source>
        <dbReference type="SAM" id="Phobius"/>
    </source>
</evidence>
<evidence type="ECO:0000256" key="2">
    <source>
        <dbReference type="ARBA" id="ARBA00004479"/>
    </source>
</evidence>
<keyword evidence="14 23" id="KW-0547">Nucleotide-binding</keyword>
<dbReference type="EC" id="2.7.11.1" evidence="5"/>
<dbReference type="AlphaFoldDB" id="V4TQF3"/>
<evidence type="ECO:0000256" key="19">
    <source>
        <dbReference type="ARBA" id="ARBA00023170"/>
    </source>
</evidence>
<dbReference type="KEGG" id="cic:CICLE_v10023311mg"/>
<evidence type="ECO:0000256" key="14">
    <source>
        <dbReference type="ARBA" id="ARBA00022741"/>
    </source>
</evidence>
<name>V4TQF3_CITCL</name>
<comment type="subcellular location">
    <subcellularLocation>
        <location evidence="1">Cell membrane</location>
        <topology evidence="1">Single-pass membrane protein</topology>
    </subcellularLocation>
    <subcellularLocation>
        <location evidence="2">Membrane</location>
        <topology evidence="2">Single-pass type I membrane protein</topology>
    </subcellularLocation>
</comment>
<keyword evidence="8" id="KW-0597">Phosphoprotein</keyword>
<feature type="binding site" evidence="23">
    <location>
        <position position="685"/>
    </location>
    <ligand>
        <name>ATP</name>
        <dbReference type="ChEBI" id="CHEBI:30616"/>
    </ligand>
</feature>
<evidence type="ECO:0000259" key="26">
    <source>
        <dbReference type="PROSITE" id="PS50011"/>
    </source>
</evidence>
<dbReference type="FunFam" id="1.10.510.10:FF:000358">
    <property type="entry name" value="Putative leucine-rich repeat receptor-like serine/threonine-protein kinase"/>
    <property type="match status" value="1"/>
</dbReference>
<feature type="chain" id="PRO_5004727881" description="non-specific serine/threonine protein kinase" evidence="25">
    <location>
        <begin position="25"/>
        <end position="877"/>
    </location>
</feature>
<evidence type="ECO:0000256" key="10">
    <source>
        <dbReference type="ARBA" id="ARBA00022679"/>
    </source>
</evidence>
<protein>
    <recommendedName>
        <fullName evidence="5">non-specific serine/threonine protein kinase</fullName>
        <ecNumber evidence="5">2.7.11.1</ecNumber>
    </recommendedName>
</protein>
<dbReference type="GO" id="GO:0005886">
    <property type="term" value="C:plasma membrane"/>
    <property type="evidence" value="ECO:0007669"/>
    <property type="project" value="UniProtKB-SubCell"/>
</dbReference>
<keyword evidence="28" id="KW-1185">Reference proteome</keyword>
<dbReference type="FunFam" id="3.80.10.10:FF:000275">
    <property type="entry name" value="Leucine-rich repeat receptor-like protein kinase"/>
    <property type="match status" value="1"/>
</dbReference>
<gene>
    <name evidence="27" type="ORF">CICLE_v10023311mg</name>
</gene>
<dbReference type="PROSITE" id="PS51450">
    <property type="entry name" value="LRR"/>
    <property type="match status" value="1"/>
</dbReference>
<feature type="domain" description="Protein kinase" evidence="26">
    <location>
        <begin position="646"/>
        <end position="877"/>
    </location>
</feature>
<reference evidence="27 28" key="1">
    <citation type="submission" date="2013-10" db="EMBL/GenBank/DDBJ databases">
        <authorList>
            <consortium name="International Citrus Genome Consortium"/>
            <person name="Jenkins J."/>
            <person name="Schmutz J."/>
            <person name="Prochnik S."/>
            <person name="Rokhsar D."/>
            <person name="Gmitter F."/>
            <person name="Ollitrault P."/>
            <person name="Machado M."/>
            <person name="Talon M."/>
            <person name="Wincker P."/>
            <person name="Jaillon O."/>
            <person name="Morgante M."/>
        </authorList>
    </citation>
    <scope>NUCLEOTIDE SEQUENCE</scope>
    <source>
        <strain evidence="28">cv. Clemenules</strain>
    </source>
</reference>
<dbReference type="InterPro" id="IPR001245">
    <property type="entry name" value="Ser-Thr/Tyr_kinase_cat_dom"/>
</dbReference>
<dbReference type="OMA" id="NDNSMIC"/>
<dbReference type="InParanoid" id="V4TQF3"/>
<keyword evidence="20" id="KW-0325">Glycoprotein</keyword>
<dbReference type="FunFam" id="3.80.10.10:FF:000095">
    <property type="entry name" value="LRR receptor-like serine/threonine-protein kinase GSO1"/>
    <property type="match status" value="1"/>
</dbReference>
<evidence type="ECO:0000256" key="4">
    <source>
        <dbReference type="ARBA" id="ARBA00009592"/>
    </source>
</evidence>
<keyword evidence="6" id="KW-1003">Cell membrane</keyword>
<dbReference type="InterPro" id="IPR003591">
    <property type="entry name" value="Leu-rich_rpt_typical-subtyp"/>
</dbReference>
<dbReference type="SUPFAM" id="SSF52047">
    <property type="entry name" value="RNI-like"/>
    <property type="match status" value="1"/>
</dbReference>
<dbReference type="InterPro" id="IPR013210">
    <property type="entry name" value="LRR_N_plant-typ"/>
</dbReference>
<dbReference type="FunFam" id="3.30.200.20:FF:000661">
    <property type="entry name" value="Serine-threonine protein kinase plant-type"/>
    <property type="match status" value="1"/>
</dbReference>
<evidence type="ECO:0000256" key="18">
    <source>
        <dbReference type="ARBA" id="ARBA00023136"/>
    </source>
</evidence>
<dbReference type="PRINTS" id="PR00019">
    <property type="entry name" value="LEURICHRPT"/>
</dbReference>
<dbReference type="PANTHER" id="PTHR27008">
    <property type="entry name" value="OS04G0122200 PROTEIN"/>
    <property type="match status" value="1"/>
</dbReference>